<feature type="compositionally biased region" description="Basic residues" evidence="1">
    <location>
        <begin position="1"/>
        <end position="18"/>
    </location>
</feature>
<feature type="region of interest" description="Disordered" evidence="1">
    <location>
        <begin position="1"/>
        <end position="61"/>
    </location>
</feature>
<accession>A0ABD0PVI2</accession>
<evidence type="ECO:0000256" key="1">
    <source>
        <dbReference type="SAM" id="MobiDB-lite"/>
    </source>
</evidence>
<proteinExistence type="predicted"/>
<organism evidence="2 3">
    <name type="scientific">Cirrhinus mrigala</name>
    <name type="common">Mrigala</name>
    <dbReference type="NCBI Taxonomy" id="683832"/>
    <lineage>
        <taxon>Eukaryota</taxon>
        <taxon>Metazoa</taxon>
        <taxon>Chordata</taxon>
        <taxon>Craniata</taxon>
        <taxon>Vertebrata</taxon>
        <taxon>Euteleostomi</taxon>
        <taxon>Actinopterygii</taxon>
        <taxon>Neopterygii</taxon>
        <taxon>Teleostei</taxon>
        <taxon>Ostariophysi</taxon>
        <taxon>Cypriniformes</taxon>
        <taxon>Cyprinidae</taxon>
        <taxon>Labeoninae</taxon>
        <taxon>Labeonini</taxon>
        <taxon>Cirrhinus</taxon>
    </lineage>
</organism>
<dbReference type="Proteomes" id="UP001529510">
    <property type="component" value="Unassembled WGS sequence"/>
</dbReference>
<dbReference type="AlphaFoldDB" id="A0ABD0PVI2"/>
<reference evidence="2 3" key="1">
    <citation type="submission" date="2024-05" db="EMBL/GenBank/DDBJ databases">
        <title>Genome sequencing and assembly of Indian major carp, Cirrhinus mrigala (Hamilton, 1822).</title>
        <authorList>
            <person name="Mohindra V."/>
            <person name="Chowdhury L.M."/>
            <person name="Lal K."/>
            <person name="Jena J.K."/>
        </authorList>
    </citation>
    <scope>NUCLEOTIDE SEQUENCE [LARGE SCALE GENOMIC DNA]</scope>
    <source>
        <strain evidence="2">CM1030</strain>
        <tissue evidence="2">Blood</tissue>
    </source>
</reference>
<evidence type="ECO:0000313" key="2">
    <source>
        <dbReference type="EMBL" id="KAL0178022.1"/>
    </source>
</evidence>
<gene>
    <name evidence="2" type="ORF">M9458_026916</name>
</gene>
<comment type="caution">
    <text evidence="2">The sequence shown here is derived from an EMBL/GenBank/DDBJ whole genome shotgun (WGS) entry which is preliminary data.</text>
</comment>
<sequence>HRKPIKRKRTGQRTRQRQRPSNDIRGSRSDQANSVSLTVRVPTQRRREQGTVPPSQRPCAE</sequence>
<dbReference type="EMBL" id="JAMKFB020000013">
    <property type="protein sequence ID" value="KAL0178022.1"/>
    <property type="molecule type" value="Genomic_DNA"/>
</dbReference>
<keyword evidence="3" id="KW-1185">Reference proteome</keyword>
<evidence type="ECO:0000313" key="3">
    <source>
        <dbReference type="Proteomes" id="UP001529510"/>
    </source>
</evidence>
<protein>
    <submittedName>
        <fullName evidence="2">Uncharacterized protein</fullName>
    </submittedName>
</protein>
<name>A0ABD0PVI2_CIRMR</name>
<feature type="non-terminal residue" evidence="2">
    <location>
        <position position="1"/>
    </location>
</feature>
<feature type="non-terminal residue" evidence="2">
    <location>
        <position position="61"/>
    </location>
</feature>